<gene>
    <name evidence="2" type="ORF">L484_005177</name>
</gene>
<name>W9QLH7_9ROSA</name>
<evidence type="ECO:0000256" key="1">
    <source>
        <dbReference type="SAM" id="MobiDB-lite"/>
    </source>
</evidence>
<dbReference type="AlphaFoldDB" id="W9QLH7"/>
<evidence type="ECO:0000313" key="3">
    <source>
        <dbReference type="Proteomes" id="UP000030645"/>
    </source>
</evidence>
<sequence length="82" mass="8553">MPKPISKKSLIMTSTLGLPKTSNQQRLKPQKKTDGFGDLDEREDPEETAFDDDVTVAAAAVAVGWACGGAGADRSEGATGCL</sequence>
<keyword evidence="3" id="KW-1185">Reference proteome</keyword>
<feature type="compositionally biased region" description="Acidic residues" evidence="1">
    <location>
        <begin position="37"/>
        <end position="51"/>
    </location>
</feature>
<accession>W9QLH7</accession>
<feature type="compositionally biased region" description="Polar residues" evidence="1">
    <location>
        <begin position="11"/>
        <end position="27"/>
    </location>
</feature>
<feature type="region of interest" description="Disordered" evidence="1">
    <location>
        <begin position="1"/>
        <end position="51"/>
    </location>
</feature>
<protein>
    <submittedName>
        <fullName evidence="2">Uncharacterized protein</fullName>
    </submittedName>
</protein>
<dbReference type="Proteomes" id="UP000030645">
    <property type="component" value="Unassembled WGS sequence"/>
</dbReference>
<reference evidence="3" key="1">
    <citation type="submission" date="2013-01" db="EMBL/GenBank/DDBJ databases">
        <title>Draft Genome Sequence of a Mulberry Tree, Morus notabilis C.K. Schneid.</title>
        <authorList>
            <person name="He N."/>
            <person name="Zhao S."/>
        </authorList>
    </citation>
    <scope>NUCLEOTIDE SEQUENCE</scope>
</reference>
<dbReference type="EMBL" id="KE343351">
    <property type="protein sequence ID" value="EXB24798.1"/>
    <property type="molecule type" value="Genomic_DNA"/>
</dbReference>
<organism evidence="2 3">
    <name type="scientific">Morus notabilis</name>
    <dbReference type="NCBI Taxonomy" id="981085"/>
    <lineage>
        <taxon>Eukaryota</taxon>
        <taxon>Viridiplantae</taxon>
        <taxon>Streptophyta</taxon>
        <taxon>Embryophyta</taxon>
        <taxon>Tracheophyta</taxon>
        <taxon>Spermatophyta</taxon>
        <taxon>Magnoliopsida</taxon>
        <taxon>eudicotyledons</taxon>
        <taxon>Gunneridae</taxon>
        <taxon>Pentapetalae</taxon>
        <taxon>rosids</taxon>
        <taxon>fabids</taxon>
        <taxon>Rosales</taxon>
        <taxon>Moraceae</taxon>
        <taxon>Moreae</taxon>
        <taxon>Morus</taxon>
    </lineage>
</organism>
<proteinExistence type="predicted"/>
<evidence type="ECO:0000313" key="2">
    <source>
        <dbReference type="EMBL" id="EXB24798.1"/>
    </source>
</evidence>